<evidence type="ECO:0000313" key="3">
    <source>
        <dbReference type="Proteomes" id="UP001153642"/>
    </source>
</evidence>
<gene>
    <name evidence="2" type="ORF">OSR52_15725</name>
</gene>
<evidence type="ECO:0000313" key="2">
    <source>
        <dbReference type="EMBL" id="MDG3587320.1"/>
    </source>
</evidence>
<comment type="caution">
    <text evidence="2">The sequence shown here is derived from an EMBL/GenBank/DDBJ whole genome shotgun (WGS) entry which is preliminary data.</text>
</comment>
<feature type="signal peptide" evidence="1">
    <location>
        <begin position="1"/>
        <end position="20"/>
    </location>
</feature>
<protein>
    <submittedName>
        <fullName evidence="2">DUF4197 family protein</fullName>
    </submittedName>
</protein>
<dbReference type="Pfam" id="PF13852">
    <property type="entry name" value="DUF4197"/>
    <property type="match status" value="1"/>
</dbReference>
<evidence type="ECO:0000256" key="1">
    <source>
        <dbReference type="SAM" id="SignalP"/>
    </source>
</evidence>
<keyword evidence="3" id="KW-1185">Reference proteome</keyword>
<dbReference type="RefSeq" id="WP_277900970.1">
    <property type="nucleotide sequence ID" value="NZ_JAPMUA010000006.1"/>
</dbReference>
<dbReference type="Proteomes" id="UP001153642">
    <property type="component" value="Unassembled WGS sequence"/>
</dbReference>
<reference evidence="2" key="1">
    <citation type="submission" date="2022-11" db="EMBL/GenBank/DDBJ databases">
        <title>High-quality draft genome sequence of Galbibacter sp. strain CMA-7.</title>
        <authorList>
            <person name="Wei L."/>
            <person name="Dong C."/>
            <person name="Shao Z."/>
        </authorList>
    </citation>
    <scope>NUCLEOTIDE SEQUENCE</scope>
    <source>
        <strain evidence="2">CMA-7</strain>
    </source>
</reference>
<organism evidence="2 3">
    <name type="scientific">Galbibacter pacificus</name>
    <dbReference type="NCBI Taxonomy" id="2996052"/>
    <lineage>
        <taxon>Bacteria</taxon>
        <taxon>Pseudomonadati</taxon>
        <taxon>Bacteroidota</taxon>
        <taxon>Flavobacteriia</taxon>
        <taxon>Flavobacteriales</taxon>
        <taxon>Flavobacteriaceae</taxon>
        <taxon>Galbibacter</taxon>
    </lineage>
</organism>
<dbReference type="EMBL" id="JAPMUA010000006">
    <property type="protein sequence ID" value="MDG3587320.1"/>
    <property type="molecule type" value="Genomic_DNA"/>
</dbReference>
<accession>A0ABT6FVP9</accession>
<keyword evidence="1" id="KW-0732">Signal</keyword>
<name>A0ABT6FVP9_9FLAO</name>
<feature type="chain" id="PRO_5047491891" evidence="1">
    <location>
        <begin position="21"/>
        <end position="238"/>
    </location>
</feature>
<dbReference type="InterPro" id="IPR025245">
    <property type="entry name" value="DUF4197"/>
</dbReference>
<proteinExistence type="predicted"/>
<sequence length="238" mass="25038">MKKIALIPVLLMAGLLNFYGCTSMNTAGSGTQNSNVMLNTVQSVLKNGTQSAFDVFGDQNKFMTNALIDAAMPQKLKDINSKLESLGLSQVVEKEQALISDIANASINTARPIVTKAINEMTPQDAINIISGGKGAATQYLKGKTYNDLTTAIGPVVNKQTESLGINSLLSNALGSNNSSLNAILGTVLGNGTATNTTELLNDAITKQLTDGLFSIVEDVENDTRANPSTILNSILTN</sequence>